<dbReference type="PANTHER" id="PTHR43434:SF1">
    <property type="entry name" value="PHOSPHOGLYCOLATE PHOSPHATASE"/>
    <property type="match status" value="1"/>
</dbReference>
<comment type="catalytic activity">
    <reaction evidence="1">
        <text>2-phosphoglycolate + H2O = glycolate + phosphate</text>
        <dbReference type="Rhea" id="RHEA:14369"/>
        <dbReference type="ChEBI" id="CHEBI:15377"/>
        <dbReference type="ChEBI" id="CHEBI:29805"/>
        <dbReference type="ChEBI" id="CHEBI:43474"/>
        <dbReference type="ChEBI" id="CHEBI:58033"/>
        <dbReference type="EC" id="3.1.3.18"/>
    </reaction>
</comment>
<name>A0ABV1FNX2_9BACT</name>
<dbReference type="InterPro" id="IPR036412">
    <property type="entry name" value="HAD-like_sf"/>
</dbReference>
<dbReference type="Proteomes" id="UP001487296">
    <property type="component" value="Unassembled WGS sequence"/>
</dbReference>
<evidence type="ECO:0000256" key="4">
    <source>
        <dbReference type="ARBA" id="ARBA00013078"/>
    </source>
</evidence>
<keyword evidence="6" id="KW-1185">Reference proteome</keyword>
<comment type="caution">
    <text evidence="5">The sequence shown here is derived from an EMBL/GenBank/DDBJ whole genome shotgun (WGS) entry which is preliminary data.</text>
</comment>
<dbReference type="InterPro" id="IPR023214">
    <property type="entry name" value="HAD_sf"/>
</dbReference>
<dbReference type="InterPro" id="IPR050155">
    <property type="entry name" value="HAD-like_hydrolase_sf"/>
</dbReference>
<accession>A0ABV1FNX2</accession>
<dbReference type="SFLD" id="SFLDS00003">
    <property type="entry name" value="Haloacid_Dehalogenase"/>
    <property type="match status" value="1"/>
</dbReference>
<comment type="pathway">
    <text evidence="2">Organic acid metabolism; glycolate biosynthesis; glycolate from 2-phosphoglycolate: step 1/1.</text>
</comment>
<dbReference type="InterPro" id="IPR041492">
    <property type="entry name" value="HAD_2"/>
</dbReference>
<dbReference type="EMBL" id="JBBNFP010000007">
    <property type="protein sequence ID" value="MEQ2486103.1"/>
    <property type="molecule type" value="Genomic_DNA"/>
</dbReference>
<dbReference type="GO" id="GO:0016787">
    <property type="term" value="F:hydrolase activity"/>
    <property type="evidence" value="ECO:0007669"/>
    <property type="project" value="UniProtKB-KW"/>
</dbReference>
<protein>
    <recommendedName>
        <fullName evidence="4">phosphoglycolate phosphatase</fullName>
        <ecNumber evidence="4">3.1.3.18</ecNumber>
    </recommendedName>
</protein>
<evidence type="ECO:0000313" key="6">
    <source>
        <dbReference type="Proteomes" id="UP001487296"/>
    </source>
</evidence>
<evidence type="ECO:0000256" key="2">
    <source>
        <dbReference type="ARBA" id="ARBA00004818"/>
    </source>
</evidence>
<dbReference type="Gene3D" id="3.40.50.1000">
    <property type="entry name" value="HAD superfamily/HAD-like"/>
    <property type="match status" value="1"/>
</dbReference>
<keyword evidence="5" id="KW-0378">Hydrolase</keyword>
<dbReference type="SUPFAM" id="SSF56784">
    <property type="entry name" value="HAD-like"/>
    <property type="match status" value="1"/>
</dbReference>
<dbReference type="EC" id="3.1.3.18" evidence="4"/>
<reference evidence="5 6" key="1">
    <citation type="submission" date="2024-04" db="EMBL/GenBank/DDBJ databases">
        <title>Human intestinal bacterial collection.</title>
        <authorList>
            <person name="Pauvert C."/>
            <person name="Hitch T.C.A."/>
            <person name="Clavel T."/>
        </authorList>
    </citation>
    <scope>NUCLEOTIDE SEQUENCE [LARGE SCALE GENOMIC DNA]</scope>
    <source>
        <strain evidence="5 6">CLA-AA-H145</strain>
    </source>
</reference>
<gene>
    <name evidence="5" type="ORF">AAAT34_03425</name>
</gene>
<evidence type="ECO:0000256" key="1">
    <source>
        <dbReference type="ARBA" id="ARBA00000830"/>
    </source>
</evidence>
<dbReference type="SFLD" id="SFLDG01129">
    <property type="entry name" value="C1.5:_HAD__Beta-PGM__Phosphata"/>
    <property type="match status" value="1"/>
</dbReference>
<dbReference type="Gene3D" id="1.10.150.240">
    <property type="entry name" value="Putative phosphatase, domain 2"/>
    <property type="match status" value="1"/>
</dbReference>
<evidence type="ECO:0000313" key="5">
    <source>
        <dbReference type="EMBL" id="MEQ2486103.1"/>
    </source>
</evidence>
<dbReference type="RefSeq" id="WP_215759172.1">
    <property type="nucleotide sequence ID" value="NZ_JAHKBE010000007.1"/>
</dbReference>
<sequence length="214" mass="23197">MKKIVILDFDGTLADTKPVIVKTFHRTLSAMHLPPHTDAEIAATIGLPLLEAFPVLEPMSAGMAQACTHCYRHIFEDVNRELGVPMFPQVAATLRQLHARGLLLTIATSRGHQSVCQFIHTFHLNHIISYVVGAEDVTLAKPHAEPVSKTLAHFSLEPADAVVVGDTHFDILMGRNAGCATIGVTYGNGSRQSLMQAGADAIADHFEQIADMIE</sequence>
<dbReference type="InterPro" id="IPR023198">
    <property type="entry name" value="PGP-like_dom2"/>
</dbReference>
<organism evidence="5 6">
    <name type="scientific">Hallella faecis</name>
    <dbReference type="NCBI Taxonomy" id="2841596"/>
    <lineage>
        <taxon>Bacteria</taxon>
        <taxon>Pseudomonadati</taxon>
        <taxon>Bacteroidota</taxon>
        <taxon>Bacteroidia</taxon>
        <taxon>Bacteroidales</taxon>
        <taxon>Prevotellaceae</taxon>
        <taxon>Hallella</taxon>
    </lineage>
</organism>
<proteinExistence type="inferred from homology"/>
<dbReference type="Pfam" id="PF13419">
    <property type="entry name" value="HAD_2"/>
    <property type="match status" value="1"/>
</dbReference>
<evidence type="ECO:0000256" key="3">
    <source>
        <dbReference type="ARBA" id="ARBA00006171"/>
    </source>
</evidence>
<comment type="similarity">
    <text evidence="3">Belongs to the HAD-like hydrolase superfamily. CbbY/CbbZ/Gph/YieH family.</text>
</comment>
<dbReference type="PANTHER" id="PTHR43434">
    <property type="entry name" value="PHOSPHOGLYCOLATE PHOSPHATASE"/>
    <property type="match status" value="1"/>
</dbReference>